<reference evidence="1" key="1">
    <citation type="journal article" date="2014" name="Front. Microbiol.">
        <title>High frequency of phylogenetically diverse reductive dehalogenase-homologous genes in deep subseafloor sedimentary metagenomes.</title>
        <authorList>
            <person name="Kawai M."/>
            <person name="Futagami T."/>
            <person name="Toyoda A."/>
            <person name="Takaki Y."/>
            <person name="Nishi S."/>
            <person name="Hori S."/>
            <person name="Arai W."/>
            <person name="Tsubouchi T."/>
            <person name="Morono Y."/>
            <person name="Uchiyama I."/>
            <person name="Ito T."/>
            <person name="Fujiyama A."/>
            <person name="Inagaki F."/>
            <person name="Takami H."/>
        </authorList>
    </citation>
    <scope>NUCLEOTIDE SEQUENCE</scope>
    <source>
        <strain evidence="1">Expedition CK06-06</strain>
    </source>
</reference>
<organism evidence="1">
    <name type="scientific">marine sediment metagenome</name>
    <dbReference type="NCBI Taxonomy" id="412755"/>
    <lineage>
        <taxon>unclassified sequences</taxon>
        <taxon>metagenomes</taxon>
        <taxon>ecological metagenomes</taxon>
    </lineage>
</organism>
<proteinExistence type="predicted"/>
<comment type="caution">
    <text evidence="1">The sequence shown here is derived from an EMBL/GenBank/DDBJ whole genome shotgun (WGS) entry which is preliminary data.</text>
</comment>
<evidence type="ECO:0000313" key="1">
    <source>
        <dbReference type="EMBL" id="GAH41416.1"/>
    </source>
</evidence>
<dbReference type="AlphaFoldDB" id="X1F717"/>
<accession>X1F717</accession>
<sequence length="52" mass="5531">MALLIPSSSLPLAPIILKPGAKILKISKGIARSININLFFSVNLILMAGENK</sequence>
<dbReference type="EMBL" id="BARU01013838">
    <property type="protein sequence ID" value="GAH41416.1"/>
    <property type="molecule type" value="Genomic_DNA"/>
</dbReference>
<name>X1F717_9ZZZZ</name>
<protein>
    <submittedName>
        <fullName evidence="1">Uncharacterized protein</fullName>
    </submittedName>
</protein>
<gene>
    <name evidence="1" type="ORF">S03H2_24754</name>
</gene>
<feature type="non-terminal residue" evidence="1">
    <location>
        <position position="52"/>
    </location>
</feature>